<sequence length="124" mass="13399">MSSNTSEASLTFSENPPSTPSNSREASPAPTASPLEPITQILAVLSISTTGPSASNLILMPSEPVSSLVREMPFEIPSTNLKSNAKPYEIQENLPLEPRILRVSQADLDALTQVVQEFKDQLTY</sequence>
<proteinExistence type="predicted"/>
<feature type="compositionally biased region" description="Polar residues" evidence="1">
    <location>
        <begin position="1"/>
        <end position="25"/>
    </location>
</feature>
<reference evidence="2" key="1">
    <citation type="journal article" date="2020" name="Nature">
        <title>Giant virus diversity and host interactions through global metagenomics.</title>
        <authorList>
            <person name="Schulz F."/>
            <person name="Roux S."/>
            <person name="Paez-Espino D."/>
            <person name="Jungbluth S."/>
            <person name="Walsh D.A."/>
            <person name="Denef V.J."/>
            <person name="McMahon K.D."/>
            <person name="Konstantinidis K.T."/>
            <person name="Eloe-Fadrosh E.A."/>
            <person name="Kyrpides N.C."/>
            <person name="Woyke T."/>
        </authorList>
    </citation>
    <scope>NUCLEOTIDE SEQUENCE</scope>
    <source>
        <strain evidence="2">GVMAG-M-3300023184-121</strain>
    </source>
</reference>
<evidence type="ECO:0000313" key="2">
    <source>
        <dbReference type="EMBL" id="QHT80803.1"/>
    </source>
</evidence>
<organism evidence="2">
    <name type="scientific">viral metagenome</name>
    <dbReference type="NCBI Taxonomy" id="1070528"/>
    <lineage>
        <taxon>unclassified sequences</taxon>
        <taxon>metagenomes</taxon>
        <taxon>organismal metagenomes</taxon>
    </lineage>
</organism>
<dbReference type="EMBL" id="MN739974">
    <property type="protein sequence ID" value="QHT80803.1"/>
    <property type="molecule type" value="Genomic_DNA"/>
</dbReference>
<feature type="region of interest" description="Disordered" evidence="1">
    <location>
        <begin position="1"/>
        <end position="35"/>
    </location>
</feature>
<name>A0A6C0HLH5_9ZZZZ</name>
<evidence type="ECO:0000256" key="1">
    <source>
        <dbReference type="SAM" id="MobiDB-lite"/>
    </source>
</evidence>
<accession>A0A6C0HLH5</accession>
<dbReference type="AlphaFoldDB" id="A0A6C0HLH5"/>
<protein>
    <submittedName>
        <fullName evidence="2">Uncharacterized protein</fullName>
    </submittedName>
</protein>